<reference evidence="1 2" key="1">
    <citation type="submission" date="2018-11" db="EMBL/GenBank/DDBJ databases">
        <title>Complete genome sequence of Paenibacillus baekrokdamisoli strain KCTC 33723.</title>
        <authorList>
            <person name="Kang S.W."/>
            <person name="Lee K.C."/>
            <person name="Kim K.K."/>
            <person name="Kim J.S."/>
            <person name="Kim D.S."/>
            <person name="Ko S.H."/>
            <person name="Yang S.H."/>
            <person name="Lee J.S."/>
        </authorList>
    </citation>
    <scope>NUCLEOTIDE SEQUENCE [LARGE SCALE GENOMIC DNA]</scope>
    <source>
        <strain evidence="1 2">KCTC 33723</strain>
    </source>
</reference>
<proteinExistence type="predicted"/>
<gene>
    <name evidence="1" type="ORF">Back11_37420</name>
</gene>
<dbReference type="AlphaFoldDB" id="A0A3G9IU45"/>
<name>A0A3G9IU45_9BACL</name>
<dbReference type="KEGG" id="pbk:Back11_37420"/>
<evidence type="ECO:0000313" key="1">
    <source>
        <dbReference type="EMBL" id="BBH22397.1"/>
    </source>
</evidence>
<keyword evidence="2" id="KW-1185">Reference proteome</keyword>
<protein>
    <submittedName>
        <fullName evidence="1">Uncharacterized protein</fullName>
    </submittedName>
</protein>
<sequence length="68" mass="8039">MQHTVRITNIQRIISKIVSHEIRKARAQILIHEYKRGAITNETYGAHDIPVDRCHKFARVPSLYQYRP</sequence>
<evidence type="ECO:0000313" key="2">
    <source>
        <dbReference type="Proteomes" id="UP000275368"/>
    </source>
</evidence>
<dbReference type="EMBL" id="AP019308">
    <property type="protein sequence ID" value="BBH22397.1"/>
    <property type="molecule type" value="Genomic_DNA"/>
</dbReference>
<dbReference type="Proteomes" id="UP000275368">
    <property type="component" value="Chromosome"/>
</dbReference>
<accession>A0A3G9IU45</accession>
<organism evidence="1 2">
    <name type="scientific">Paenibacillus baekrokdamisoli</name>
    <dbReference type="NCBI Taxonomy" id="1712516"/>
    <lineage>
        <taxon>Bacteria</taxon>
        <taxon>Bacillati</taxon>
        <taxon>Bacillota</taxon>
        <taxon>Bacilli</taxon>
        <taxon>Bacillales</taxon>
        <taxon>Paenibacillaceae</taxon>
        <taxon>Paenibacillus</taxon>
    </lineage>
</organism>